<dbReference type="AlphaFoldDB" id="H1VKU2"/>
<dbReference type="InterPro" id="IPR014031">
    <property type="entry name" value="Ketoacyl_synth_C"/>
</dbReference>
<dbReference type="SUPFAM" id="SSF53901">
    <property type="entry name" value="Thiolase-like"/>
    <property type="match status" value="2"/>
</dbReference>
<dbReference type="InterPro" id="IPR016039">
    <property type="entry name" value="Thiolase-like"/>
</dbReference>
<evidence type="ECO:0000313" key="4">
    <source>
        <dbReference type="EMBL" id="CCF40845.1"/>
    </source>
</evidence>
<dbReference type="InterPro" id="IPR020841">
    <property type="entry name" value="PKS_Beta-ketoAc_synthase_dom"/>
</dbReference>
<dbReference type="Pfam" id="PF00109">
    <property type="entry name" value="ketoacyl-synt"/>
    <property type="match status" value="1"/>
</dbReference>
<dbReference type="InterPro" id="IPR050091">
    <property type="entry name" value="PKS_NRPS_Biosynth_Enz"/>
</dbReference>
<reference evidence="5" key="1">
    <citation type="journal article" date="2012" name="Nat. Genet.">
        <title>Lifestyle transitions in plant pathogenic Colletotrichum fungi deciphered by genome and transcriptome analyses.</title>
        <authorList>
            <person name="O'Connell R.J."/>
            <person name="Thon M.R."/>
            <person name="Hacquard S."/>
            <person name="Amyotte S.G."/>
            <person name="Kleemann J."/>
            <person name="Torres M.F."/>
            <person name="Damm U."/>
            <person name="Buiate E.A."/>
            <person name="Epstein L."/>
            <person name="Alkan N."/>
            <person name="Altmueller J."/>
            <person name="Alvarado-Balderrama L."/>
            <person name="Bauser C.A."/>
            <person name="Becker C."/>
            <person name="Birren B.W."/>
            <person name="Chen Z."/>
            <person name="Choi J."/>
            <person name="Crouch J.A."/>
            <person name="Duvick J.P."/>
            <person name="Farman M.A."/>
            <person name="Gan P."/>
            <person name="Heiman D."/>
            <person name="Henrissat B."/>
            <person name="Howard R.J."/>
            <person name="Kabbage M."/>
            <person name="Koch C."/>
            <person name="Kracher B."/>
            <person name="Kubo Y."/>
            <person name="Law A.D."/>
            <person name="Lebrun M.-H."/>
            <person name="Lee Y.-H."/>
            <person name="Miyara I."/>
            <person name="Moore N."/>
            <person name="Neumann U."/>
            <person name="Nordstroem K."/>
            <person name="Panaccione D.G."/>
            <person name="Panstruga R."/>
            <person name="Place M."/>
            <person name="Proctor R.H."/>
            <person name="Prusky D."/>
            <person name="Rech G."/>
            <person name="Reinhardt R."/>
            <person name="Rollins J.A."/>
            <person name="Rounsley S."/>
            <person name="Schardl C.L."/>
            <person name="Schwartz D.C."/>
            <person name="Shenoy N."/>
            <person name="Shirasu K."/>
            <person name="Sikhakolli U.R."/>
            <person name="Stueber K."/>
            <person name="Sukno S.A."/>
            <person name="Sweigard J.A."/>
            <person name="Takano Y."/>
            <person name="Takahara H."/>
            <person name="Trail F."/>
            <person name="van der Does H.C."/>
            <person name="Voll L.M."/>
            <person name="Will I."/>
            <person name="Young S."/>
            <person name="Zeng Q."/>
            <person name="Zhang J."/>
            <person name="Zhou S."/>
            <person name="Dickman M.B."/>
            <person name="Schulze-Lefert P."/>
            <person name="Ver Loren van Themaat E."/>
            <person name="Ma L.-J."/>
            <person name="Vaillancourt L.J."/>
        </authorList>
    </citation>
    <scope>NUCLEOTIDE SEQUENCE [LARGE SCALE GENOMIC DNA]</scope>
    <source>
        <strain evidence="5">IMI 349063</strain>
    </source>
</reference>
<evidence type="ECO:0000256" key="1">
    <source>
        <dbReference type="ARBA" id="ARBA00022450"/>
    </source>
</evidence>
<dbReference type="PROSITE" id="PS52004">
    <property type="entry name" value="KS3_2"/>
    <property type="match status" value="1"/>
</dbReference>
<evidence type="ECO:0000313" key="5">
    <source>
        <dbReference type="Proteomes" id="UP000007174"/>
    </source>
</evidence>
<dbReference type="GO" id="GO:0044550">
    <property type="term" value="P:secondary metabolite biosynthetic process"/>
    <property type="evidence" value="ECO:0007669"/>
    <property type="project" value="TreeGrafter"/>
</dbReference>
<organism evidence="4 5">
    <name type="scientific">Colletotrichum higginsianum (strain IMI 349063)</name>
    <name type="common">Crucifer anthracnose fungus</name>
    <dbReference type="NCBI Taxonomy" id="759273"/>
    <lineage>
        <taxon>Eukaryota</taxon>
        <taxon>Fungi</taxon>
        <taxon>Dikarya</taxon>
        <taxon>Ascomycota</taxon>
        <taxon>Pezizomycotina</taxon>
        <taxon>Sordariomycetes</taxon>
        <taxon>Hypocreomycetidae</taxon>
        <taxon>Glomerellales</taxon>
        <taxon>Glomerellaceae</taxon>
        <taxon>Colletotrichum</taxon>
        <taxon>Colletotrichum destructivum species complex</taxon>
    </lineage>
</organism>
<keyword evidence="2" id="KW-0597">Phosphoprotein</keyword>
<dbReference type="Proteomes" id="UP000007174">
    <property type="component" value="Unassembled WGS sequence"/>
</dbReference>
<evidence type="ECO:0000259" key="3">
    <source>
        <dbReference type="PROSITE" id="PS52004"/>
    </source>
</evidence>
<gene>
    <name evidence="4" type="ORF">CH063_11306</name>
</gene>
<dbReference type="PANTHER" id="PTHR43775:SF50">
    <property type="entry name" value="HIGHLY REDUCING POLYKETIDE SYNTHASE SRDA"/>
    <property type="match status" value="1"/>
</dbReference>
<dbReference type="GO" id="GO:0006633">
    <property type="term" value="P:fatty acid biosynthetic process"/>
    <property type="evidence" value="ECO:0007669"/>
    <property type="project" value="TreeGrafter"/>
</dbReference>
<protein>
    <submittedName>
        <fullName evidence="4">Capsular polysaccharide biosynthesis fatty acid synthase</fullName>
    </submittedName>
</protein>
<sequence>MDPQQRKLLQVVYECLQSSGTTMESLSGSSTGVFVANFSVDFQPMQARDPDYIHRYQASGSGATVMSNRISHVLNLQGPRYAGDCESAIVASANLIMSPEPHIGAAKSGVLSPTGTCHTFDSSADGYGRAEGVNAIYVKRLSAALRDGNPIRAIIKGSAVNASGRTPGISLPSGNMQEVVIRKAYRDAGLDFADTDYVECHGTGTPVGDPIEVDAIGRCFSPRQGPPLIIGSVKTNVGHSEGASGLTSIIKVVKSMEEGRIAPSYGVKKLNPKLILEERNLKVATQMENWPRALRRASINSFGYGGANAH</sequence>
<name>H1VKU2_COLHI</name>
<dbReference type="GO" id="GO:0004312">
    <property type="term" value="F:fatty acid synthase activity"/>
    <property type="evidence" value="ECO:0007669"/>
    <property type="project" value="TreeGrafter"/>
</dbReference>
<accession>H1VKU2</accession>
<dbReference type="HOGENOM" id="CLU_000022_16_2_1"/>
<keyword evidence="1" id="KW-0596">Phosphopantetheine</keyword>
<evidence type="ECO:0000256" key="2">
    <source>
        <dbReference type="ARBA" id="ARBA00022553"/>
    </source>
</evidence>
<dbReference type="eggNOG" id="KOG1202">
    <property type="taxonomic scope" value="Eukaryota"/>
</dbReference>
<dbReference type="EMBL" id="CACQ02004338">
    <property type="protein sequence ID" value="CCF40845.1"/>
    <property type="molecule type" value="Genomic_DNA"/>
</dbReference>
<dbReference type="Pfam" id="PF02801">
    <property type="entry name" value="Ketoacyl-synt_C"/>
    <property type="match status" value="1"/>
</dbReference>
<feature type="domain" description="Ketosynthase family 3 (KS3)" evidence="3">
    <location>
        <begin position="1"/>
        <end position="310"/>
    </location>
</feature>
<dbReference type="InterPro" id="IPR014030">
    <property type="entry name" value="Ketoacyl_synth_N"/>
</dbReference>
<dbReference type="PANTHER" id="PTHR43775">
    <property type="entry name" value="FATTY ACID SYNTHASE"/>
    <property type="match status" value="1"/>
</dbReference>
<dbReference type="Gene3D" id="3.40.47.10">
    <property type="match status" value="2"/>
</dbReference>
<dbReference type="SMART" id="SM00825">
    <property type="entry name" value="PKS_KS"/>
    <property type="match status" value="1"/>
</dbReference>
<feature type="non-terminal residue" evidence="4">
    <location>
        <position position="310"/>
    </location>
</feature>
<proteinExistence type="predicted"/>
<dbReference type="STRING" id="759273.H1VKU2"/>
<dbReference type="CDD" id="cd00833">
    <property type="entry name" value="PKS"/>
    <property type="match status" value="1"/>
</dbReference>